<dbReference type="Proteomes" id="UP000561077">
    <property type="component" value="Unassembled WGS sequence"/>
</dbReference>
<keyword evidence="1" id="KW-0812">Transmembrane</keyword>
<organism evidence="2 5">
    <name type="scientific">Gluconacetobacter dulcium</name>
    <dbReference type="NCBI Taxonomy" id="2729096"/>
    <lineage>
        <taxon>Bacteria</taxon>
        <taxon>Pseudomonadati</taxon>
        <taxon>Pseudomonadota</taxon>
        <taxon>Alphaproteobacteria</taxon>
        <taxon>Acetobacterales</taxon>
        <taxon>Acetobacteraceae</taxon>
        <taxon>Gluconacetobacter</taxon>
    </lineage>
</organism>
<gene>
    <name evidence="3" type="ORF">HLH25_03515</name>
    <name evidence="2" type="ORF">HLH26_05575</name>
</gene>
<keyword evidence="1" id="KW-0472">Membrane</keyword>
<dbReference type="EMBL" id="JABEQN010000003">
    <property type="protein sequence ID" value="MBB2192717.1"/>
    <property type="molecule type" value="Genomic_DNA"/>
</dbReference>
<feature type="transmembrane region" description="Helical" evidence="1">
    <location>
        <begin position="5"/>
        <end position="26"/>
    </location>
</feature>
<evidence type="ECO:0000313" key="2">
    <source>
        <dbReference type="EMBL" id="MBB2164013.1"/>
    </source>
</evidence>
<keyword evidence="4" id="KW-1185">Reference proteome</keyword>
<evidence type="ECO:0000313" key="5">
    <source>
        <dbReference type="Proteomes" id="UP000561077"/>
    </source>
</evidence>
<comment type="caution">
    <text evidence="2">The sequence shown here is derived from an EMBL/GenBank/DDBJ whole genome shotgun (WGS) entry which is preliminary data.</text>
</comment>
<dbReference type="Proteomes" id="UP000540490">
    <property type="component" value="Unassembled WGS sequence"/>
</dbReference>
<evidence type="ECO:0000256" key="1">
    <source>
        <dbReference type="SAM" id="Phobius"/>
    </source>
</evidence>
<reference evidence="4 5" key="1">
    <citation type="submission" date="2020-04" db="EMBL/GenBank/DDBJ databases">
        <title>Description of novel Gluconacetobacter.</title>
        <authorList>
            <person name="Sombolestani A."/>
        </authorList>
    </citation>
    <scope>NUCLEOTIDE SEQUENCE [LARGE SCALE GENOMIC DNA]</scope>
    <source>
        <strain evidence="3 4">LMG 1728</strain>
        <strain evidence="2 5">LMG 1731</strain>
    </source>
</reference>
<name>A0A7W4IJF7_9PROT</name>
<keyword evidence="1" id="KW-1133">Transmembrane helix</keyword>
<feature type="transmembrane region" description="Helical" evidence="1">
    <location>
        <begin position="32"/>
        <end position="49"/>
    </location>
</feature>
<protein>
    <submittedName>
        <fullName evidence="2">Uncharacterized protein</fullName>
    </submittedName>
</protein>
<dbReference type="EMBL" id="JABEQO010000005">
    <property type="protein sequence ID" value="MBB2164013.1"/>
    <property type="molecule type" value="Genomic_DNA"/>
</dbReference>
<sequence>MKYPIFVGTFLIFVMIFATFVDTFGIDKVAKFTTIFTSMIPGIMLFLVARQQFFIAREQKEIAREQKEIARGKFRLDLFEKRHDVYNVFVDFFAYCHDLSLKVDDYTKITTDEEFDILYNYPGSEVIDEITDRGANNIGLVRDCLDGSKNKCEIALNKMIFLYDESISHKMGEFARDVYDLGYDIHNYMGQEILNWRACYVFGDDYVAASTLELEKKKSELSKRLKGEITSEMMPFLHISYSDVS</sequence>
<proteinExistence type="predicted"/>
<evidence type="ECO:0000313" key="4">
    <source>
        <dbReference type="Proteomes" id="UP000540490"/>
    </source>
</evidence>
<dbReference type="AlphaFoldDB" id="A0A7W4IJF7"/>
<dbReference type="RefSeq" id="WP_182972752.1">
    <property type="nucleotide sequence ID" value="NZ_JABEQN010000003.1"/>
</dbReference>
<evidence type="ECO:0000313" key="3">
    <source>
        <dbReference type="EMBL" id="MBB2192717.1"/>
    </source>
</evidence>
<accession>A0A7W4IJF7</accession>